<accession>A0A4R3JH81</accession>
<evidence type="ECO:0000313" key="1">
    <source>
        <dbReference type="EMBL" id="TCS65324.1"/>
    </source>
</evidence>
<dbReference type="Proteomes" id="UP000295696">
    <property type="component" value="Unassembled WGS sequence"/>
</dbReference>
<dbReference type="AlphaFoldDB" id="A0A4R3JH81"/>
<organism evidence="1 2">
    <name type="scientific">Primorskyibacter sedentarius</name>
    <dbReference type="NCBI Taxonomy" id="745311"/>
    <lineage>
        <taxon>Bacteria</taxon>
        <taxon>Pseudomonadati</taxon>
        <taxon>Pseudomonadota</taxon>
        <taxon>Alphaproteobacteria</taxon>
        <taxon>Rhodobacterales</taxon>
        <taxon>Roseobacteraceae</taxon>
        <taxon>Primorskyibacter</taxon>
    </lineage>
</organism>
<name>A0A4R3JH81_9RHOB</name>
<proteinExistence type="predicted"/>
<dbReference type="InterPro" id="IPR018511">
    <property type="entry name" value="Hemolysin-typ_Ca-bd_CS"/>
</dbReference>
<dbReference type="InterPro" id="IPR011049">
    <property type="entry name" value="Serralysin-like_metalloprot_C"/>
</dbReference>
<dbReference type="InterPro" id="IPR001343">
    <property type="entry name" value="Hemolysn_Ca-bd"/>
</dbReference>
<evidence type="ECO:0000313" key="2">
    <source>
        <dbReference type="Proteomes" id="UP000295696"/>
    </source>
</evidence>
<dbReference type="Pfam" id="PF00353">
    <property type="entry name" value="HemolysinCabind"/>
    <property type="match status" value="1"/>
</dbReference>
<dbReference type="PRINTS" id="PR00313">
    <property type="entry name" value="CABNDNGRPT"/>
</dbReference>
<keyword evidence="2" id="KW-1185">Reference proteome</keyword>
<dbReference type="RefSeq" id="WP_279389260.1">
    <property type="nucleotide sequence ID" value="NZ_SLZU01000004.1"/>
</dbReference>
<dbReference type="Gene3D" id="2.150.10.10">
    <property type="entry name" value="Serralysin-like metalloprotease, C-terminal"/>
    <property type="match status" value="1"/>
</dbReference>
<comment type="caution">
    <text evidence="1">The sequence shown here is derived from an EMBL/GenBank/DDBJ whole genome shotgun (WGS) entry which is preliminary data.</text>
</comment>
<reference evidence="1 2" key="1">
    <citation type="submission" date="2019-03" db="EMBL/GenBank/DDBJ databases">
        <title>Genomic Encyclopedia of Type Strains, Phase IV (KMG-IV): sequencing the most valuable type-strain genomes for metagenomic binning, comparative biology and taxonomic classification.</title>
        <authorList>
            <person name="Goeker M."/>
        </authorList>
    </citation>
    <scope>NUCLEOTIDE SEQUENCE [LARGE SCALE GENOMIC DNA]</scope>
    <source>
        <strain evidence="1 2">DSM 104836</strain>
    </source>
</reference>
<dbReference type="GO" id="GO:0005509">
    <property type="term" value="F:calcium ion binding"/>
    <property type="evidence" value="ECO:0007669"/>
    <property type="project" value="InterPro"/>
</dbReference>
<sequence length="496" mass="52703">MRLGFETVLVFGSAHQMALVSAFEVLESNGRTWLYAASSATGTITSFQLREDQGAARRGETVINGLGQTFATADMEIISHHGETHIVSAANNGARLDLEALGATGAMSAAGSLPLPSYVSDVSRIAAFDIGSRQFFASAAHDADGIVIWEISPDWTVTQRSVQLDTPKSTAEDVVDLLPVTVADKTFLISASVSEDGMTSYGVSKGGASWLIDTLGHKDGLWVSGVDSMVSVSVAAQSYVVTASTISDSLTSVRVNDMGVLFIEDHIIDTPLTRFASADALAGFEVGQRGFVLAGGSDDGISLLEVLPGGELYHHHALANQVGWTIENVTAIGTVQVGNDQQIFVSGAGGEGLTQLTIDRSTIGGQYLGTGGVDRLTGSARDDLLMGYDGADWLEGGAGDDVLIAGAGEDRLTGGAGADTFVFTRDGDRNTITDFELGTDVVNIDDWGMIYDMSELFLRERNYGLDIHWQDQHLRIQTMDGQPLDPDDWTIYDILF</sequence>
<dbReference type="EMBL" id="SLZU01000004">
    <property type="protein sequence ID" value="TCS65324.1"/>
    <property type="molecule type" value="Genomic_DNA"/>
</dbReference>
<dbReference type="PROSITE" id="PS00330">
    <property type="entry name" value="HEMOLYSIN_CALCIUM"/>
    <property type="match status" value="2"/>
</dbReference>
<dbReference type="SUPFAM" id="SSF51120">
    <property type="entry name" value="beta-Roll"/>
    <property type="match status" value="1"/>
</dbReference>
<protein>
    <submittedName>
        <fullName evidence="1">Hemolysin type calcium-binding protein</fullName>
    </submittedName>
</protein>
<gene>
    <name evidence="1" type="ORF">EDD52_104110</name>
</gene>